<keyword evidence="7" id="KW-1185">Reference proteome</keyword>
<dbReference type="InterPro" id="IPR017911">
    <property type="entry name" value="MacB-like_ATP-bd"/>
</dbReference>
<dbReference type="GO" id="GO:0005524">
    <property type="term" value="F:ATP binding"/>
    <property type="evidence" value="ECO:0007669"/>
    <property type="project" value="UniProtKB-KW"/>
</dbReference>
<evidence type="ECO:0000313" key="6">
    <source>
        <dbReference type="EMBL" id="KKK39177.1"/>
    </source>
</evidence>
<keyword evidence="2" id="KW-0813">Transport</keyword>
<gene>
    <name evidence="6" type="ORF">WQ57_05255</name>
</gene>
<evidence type="ECO:0000256" key="3">
    <source>
        <dbReference type="ARBA" id="ARBA00022741"/>
    </source>
</evidence>
<dbReference type="PATRIC" id="fig|1408103.3.peg.1179"/>
<dbReference type="GO" id="GO:0016887">
    <property type="term" value="F:ATP hydrolysis activity"/>
    <property type="evidence" value="ECO:0007669"/>
    <property type="project" value="InterPro"/>
</dbReference>
<dbReference type="FunFam" id="3.40.50.300:FF:000032">
    <property type="entry name" value="Export ABC transporter ATP-binding protein"/>
    <property type="match status" value="1"/>
</dbReference>
<evidence type="ECO:0000256" key="2">
    <source>
        <dbReference type="ARBA" id="ARBA00022448"/>
    </source>
</evidence>
<evidence type="ECO:0000259" key="5">
    <source>
        <dbReference type="PROSITE" id="PS50893"/>
    </source>
</evidence>
<dbReference type="InterPro" id="IPR017871">
    <property type="entry name" value="ABC_transporter-like_CS"/>
</dbReference>
<dbReference type="PANTHER" id="PTHR42798:SF2">
    <property type="entry name" value="ABC TRANSPORTER ATP-BINDING PROTEIN MG467-RELATED"/>
    <property type="match status" value="1"/>
</dbReference>
<name>A0A0M2T1R2_9BACI</name>
<reference evidence="6 7" key="1">
    <citation type="submission" date="2015-04" db="EMBL/GenBank/DDBJ databases">
        <title>Taxonomic description and genome sequence of Bacillus campisalis sp. nov., a novel member of the genus Bacillus isolated from solar saltern.</title>
        <authorList>
            <person name="Mathan Kumar R."/>
            <person name="Kaur G."/>
            <person name="Kumar A."/>
            <person name="Singh N.K."/>
            <person name="Kaur N."/>
            <person name="Kumar N."/>
            <person name="Mayilraj S."/>
        </authorList>
    </citation>
    <scope>NUCLEOTIDE SEQUENCE [LARGE SCALE GENOMIC DNA]</scope>
    <source>
        <strain evidence="6 7">SA2-6</strain>
    </source>
</reference>
<dbReference type="InterPro" id="IPR003439">
    <property type="entry name" value="ABC_transporter-like_ATP-bd"/>
</dbReference>
<feature type="domain" description="ABC transporter" evidence="5">
    <location>
        <begin position="2"/>
        <end position="229"/>
    </location>
</feature>
<dbReference type="Gene3D" id="3.40.50.300">
    <property type="entry name" value="P-loop containing nucleotide triphosphate hydrolases"/>
    <property type="match status" value="1"/>
</dbReference>
<dbReference type="PANTHER" id="PTHR42798">
    <property type="entry name" value="LIPOPROTEIN-RELEASING SYSTEM ATP-BINDING PROTEIN LOLD"/>
    <property type="match status" value="1"/>
</dbReference>
<dbReference type="InterPro" id="IPR027417">
    <property type="entry name" value="P-loop_NTPase"/>
</dbReference>
<comment type="caution">
    <text evidence="6">The sequence shown here is derived from an EMBL/GenBank/DDBJ whole genome shotgun (WGS) entry which is preliminary data.</text>
</comment>
<proteinExistence type="inferred from homology"/>
<dbReference type="SUPFAM" id="SSF52540">
    <property type="entry name" value="P-loop containing nucleoside triphosphate hydrolases"/>
    <property type="match status" value="1"/>
</dbReference>
<sequence length="229" mass="25177">MIYLQDIKKQYHMGDVTVDALNIPSLTIDRGEFITILGPSGSGKTTLLNILGGLDKPDSGNVNISNLELGNLSDKELTNYRKENVGFIFQFFNLIPTLTAYENIKIGADLVKSSLNIDSLLESVGLTERKDHFPAQLSGGQQQRVSIARAIVKNPPLLLCDEPTGALDSKTGDQVLQLLYKLSKQEKKTVIIVTHDQKIADISDRAIYLKDGKIVEDVKNSSPRKLIGV</sequence>
<organism evidence="6 7">
    <name type="scientific">Mesobacillus campisalis</name>
    <dbReference type="NCBI Taxonomy" id="1408103"/>
    <lineage>
        <taxon>Bacteria</taxon>
        <taxon>Bacillati</taxon>
        <taxon>Bacillota</taxon>
        <taxon>Bacilli</taxon>
        <taxon>Bacillales</taxon>
        <taxon>Bacillaceae</taxon>
        <taxon>Mesobacillus</taxon>
    </lineage>
</organism>
<protein>
    <submittedName>
        <fullName evidence="6">Macrolide ABC transporter ATP-binding protein</fullName>
    </submittedName>
</protein>
<dbReference type="GO" id="GO:0098796">
    <property type="term" value="C:membrane protein complex"/>
    <property type="evidence" value="ECO:0007669"/>
    <property type="project" value="UniProtKB-ARBA"/>
</dbReference>
<evidence type="ECO:0000313" key="7">
    <source>
        <dbReference type="Proteomes" id="UP000034166"/>
    </source>
</evidence>
<keyword evidence="4 6" id="KW-0067">ATP-binding</keyword>
<dbReference type="InterPro" id="IPR003593">
    <property type="entry name" value="AAA+_ATPase"/>
</dbReference>
<dbReference type="AlphaFoldDB" id="A0A0M2T1R2"/>
<dbReference type="RefSeq" id="WP_046522668.1">
    <property type="nucleotide sequence ID" value="NZ_LAYY01000004.1"/>
</dbReference>
<evidence type="ECO:0000256" key="1">
    <source>
        <dbReference type="ARBA" id="ARBA00005417"/>
    </source>
</evidence>
<evidence type="ECO:0000256" key="4">
    <source>
        <dbReference type="ARBA" id="ARBA00022840"/>
    </source>
</evidence>
<dbReference type="PROSITE" id="PS00211">
    <property type="entry name" value="ABC_TRANSPORTER_1"/>
    <property type="match status" value="1"/>
</dbReference>
<dbReference type="PROSITE" id="PS50893">
    <property type="entry name" value="ABC_TRANSPORTER_2"/>
    <property type="match status" value="1"/>
</dbReference>
<dbReference type="CDD" id="cd03255">
    <property type="entry name" value="ABC_MJ0796_LolCDE_FtsE"/>
    <property type="match status" value="1"/>
</dbReference>
<accession>A0A0M2T1R2</accession>
<comment type="similarity">
    <text evidence="1">Belongs to the ABC transporter superfamily.</text>
</comment>
<dbReference type="GO" id="GO:0022857">
    <property type="term" value="F:transmembrane transporter activity"/>
    <property type="evidence" value="ECO:0007669"/>
    <property type="project" value="UniProtKB-ARBA"/>
</dbReference>
<keyword evidence="3" id="KW-0547">Nucleotide-binding</keyword>
<dbReference type="Proteomes" id="UP000034166">
    <property type="component" value="Unassembled WGS sequence"/>
</dbReference>
<dbReference type="Pfam" id="PF00005">
    <property type="entry name" value="ABC_tran"/>
    <property type="match status" value="1"/>
</dbReference>
<dbReference type="EMBL" id="LAYY01000004">
    <property type="protein sequence ID" value="KKK39177.1"/>
    <property type="molecule type" value="Genomic_DNA"/>
</dbReference>
<dbReference type="SMART" id="SM00382">
    <property type="entry name" value="AAA"/>
    <property type="match status" value="1"/>
</dbReference>
<dbReference type="OrthoDB" id="9791546at2"/>